<dbReference type="EMBL" id="LT629772">
    <property type="protein sequence ID" value="SDS39498.1"/>
    <property type="molecule type" value="Genomic_DNA"/>
</dbReference>
<keyword evidence="1" id="KW-1133">Transmembrane helix</keyword>
<sequence>METVGRRIAPIAGWAGLVLMVVPLYWFIASGLLAPLWAIIGLLTLWAACLVWGIRFRKRWPWAVLALPFGLMIIWFAVITAGERLLGWTG</sequence>
<keyword evidence="1" id="KW-0472">Membrane</keyword>
<evidence type="ECO:0000313" key="2">
    <source>
        <dbReference type="EMBL" id="SDS39498.1"/>
    </source>
</evidence>
<dbReference type="Proteomes" id="UP000199103">
    <property type="component" value="Chromosome I"/>
</dbReference>
<dbReference type="AlphaFoldDB" id="A0A1H1RUX8"/>
<proteinExistence type="predicted"/>
<feature type="transmembrane region" description="Helical" evidence="1">
    <location>
        <begin position="7"/>
        <end position="28"/>
    </location>
</feature>
<name>A0A1H1RUX8_9ACTN</name>
<keyword evidence="3" id="KW-1185">Reference proteome</keyword>
<organism evidence="2 3">
    <name type="scientific">Microlunatus soli</name>
    <dbReference type="NCBI Taxonomy" id="630515"/>
    <lineage>
        <taxon>Bacteria</taxon>
        <taxon>Bacillati</taxon>
        <taxon>Actinomycetota</taxon>
        <taxon>Actinomycetes</taxon>
        <taxon>Propionibacteriales</taxon>
        <taxon>Propionibacteriaceae</taxon>
        <taxon>Microlunatus</taxon>
    </lineage>
</organism>
<dbReference type="OrthoDB" id="4843723at2"/>
<feature type="transmembrane region" description="Helical" evidence="1">
    <location>
        <begin position="34"/>
        <end position="53"/>
    </location>
</feature>
<dbReference type="RefSeq" id="WP_091523125.1">
    <property type="nucleotide sequence ID" value="NZ_LT629772.1"/>
</dbReference>
<reference evidence="2 3" key="1">
    <citation type="submission" date="2016-10" db="EMBL/GenBank/DDBJ databases">
        <authorList>
            <person name="de Groot N.N."/>
        </authorList>
    </citation>
    <scope>NUCLEOTIDE SEQUENCE [LARGE SCALE GENOMIC DNA]</scope>
    <source>
        <strain evidence="2 3">DSM 21800</strain>
    </source>
</reference>
<evidence type="ECO:0000313" key="3">
    <source>
        <dbReference type="Proteomes" id="UP000199103"/>
    </source>
</evidence>
<evidence type="ECO:0000256" key="1">
    <source>
        <dbReference type="SAM" id="Phobius"/>
    </source>
</evidence>
<protein>
    <submittedName>
        <fullName evidence="2">Uncharacterized protein</fullName>
    </submittedName>
</protein>
<accession>A0A1H1RUX8</accession>
<gene>
    <name evidence="2" type="ORF">SAMN04489812_1778</name>
</gene>
<keyword evidence="1" id="KW-0812">Transmembrane</keyword>
<feature type="transmembrane region" description="Helical" evidence="1">
    <location>
        <begin position="60"/>
        <end position="81"/>
    </location>
</feature>